<protein>
    <submittedName>
        <fullName evidence="2">Uncharacterized protein</fullName>
    </submittedName>
</protein>
<evidence type="ECO:0000313" key="3">
    <source>
        <dbReference type="Proteomes" id="UP001064971"/>
    </source>
</evidence>
<evidence type="ECO:0000313" key="2">
    <source>
        <dbReference type="EMBL" id="BDP42810.1"/>
    </source>
</evidence>
<dbReference type="Proteomes" id="UP001064971">
    <property type="component" value="Chromosome"/>
</dbReference>
<reference evidence="2" key="1">
    <citation type="submission" date="2022-07" db="EMBL/GenBank/DDBJ databases">
        <title>Complete Genome Sequence of the Radioresistant Bacterium Deinococcus aetherius ST0316, Isolated from the Air Dust collected in Lower Stratosphere above Japan.</title>
        <authorList>
            <person name="Satoh K."/>
            <person name="Hagiwara K."/>
            <person name="Katsumata K."/>
            <person name="Kubo A."/>
            <person name="Yokobori S."/>
            <person name="Yamagishi A."/>
            <person name="Oono Y."/>
            <person name="Narumi I."/>
        </authorList>
    </citation>
    <scope>NUCLEOTIDE SEQUENCE</scope>
    <source>
        <strain evidence="2">ST0316</strain>
    </source>
</reference>
<gene>
    <name evidence="2" type="ORF">DAETH_27790</name>
</gene>
<sequence length="79" mass="8411">MNASPFFFGAVSGPPSAFSDKLLLLTADCFSPNCRLRPYPGARIALSCPAVSHGVREPQRCSRAPNPAHGEPTPRTEDA</sequence>
<feature type="region of interest" description="Disordered" evidence="1">
    <location>
        <begin position="56"/>
        <end position="79"/>
    </location>
</feature>
<accession>A0ABM8AGA3</accession>
<organism evidence="2 3">
    <name type="scientific">Deinococcus aetherius</name>
    <dbReference type="NCBI Taxonomy" id="200252"/>
    <lineage>
        <taxon>Bacteria</taxon>
        <taxon>Thermotogati</taxon>
        <taxon>Deinococcota</taxon>
        <taxon>Deinococci</taxon>
        <taxon>Deinococcales</taxon>
        <taxon>Deinococcaceae</taxon>
        <taxon>Deinococcus</taxon>
    </lineage>
</organism>
<name>A0ABM8AGA3_9DEIO</name>
<dbReference type="EMBL" id="AP026560">
    <property type="protein sequence ID" value="BDP42810.1"/>
    <property type="molecule type" value="Genomic_DNA"/>
</dbReference>
<keyword evidence="3" id="KW-1185">Reference proteome</keyword>
<proteinExistence type="predicted"/>
<evidence type="ECO:0000256" key="1">
    <source>
        <dbReference type="SAM" id="MobiDB-lite"/>
    </source>
</evidence>